<dbReference type="AlphaFoldDB" id="A0A2U9S1C5"/>
<dbReference type="PRINTS" id="PR00412">
    <property type="entry name" value="EPOXHYDRLASE"/>
</dbReference>
<dbReference type="PRINTS" id="PR00111">
    <property type="entry name" value="ABHYDROLASE"/>
</dbReference>
<dbReference type="PANTHER" id="PTHR43689">
    <property type="entry name" value="HYDROLASE"/>
    <property type="match status" value="1"/>
</dbReference>
<organism evidence="2 3">
    <name type="scientific">Azospirillum ramasamyi</name>
    <dbReference type="NCBI Taxonomy" id="682998"/>
    <lineage>
        <taxon>Bacteria</taxon>
        <taxon>Pseudomonadati</taxon>
        <taxon>Pseudomonadota</taxon>
        <taxon>Alphaproteobacteria</taxon>
        <taxon>Rhodospirillales</taxon>
        <taxon>Azospirillaceae</taxon>
        <taxon>Azospirillum</taxon>
    </lineage>
</organism>
<protein>
    <submittedName>
        <fullName evidence="2">Alpha/beta hydrolase</fullName>
    </submittedName>
</protein>
<dbReference type="InterPro" id="IPR029058">
    <property type="entry name" value="AB_hydrolase_fold"/>
</dbReference>
<gene>
    <name evidence="2" type="ORF">DM194_03355</name>
</gene>
<evidence type="ECO:0000313" key="2">
    <source>
        <dbReference type="EMBL" id="AWU93374.1"/>
    </source>
</evidence>
<name>A0A2U9S1C5_9PROT</name>
<dbReference type="KEGG" id="azm:DM194_03355"/>
<dbReference type="InterPro" id="IPR000639">
    <property type="entry name" value="Epox_hydrolase-like"/>
</dbReference>
<dbReference type="Gene3D" id="3.40.50.1820">
    <property type="entry name" value="alpha/beta hydrolase"/>
    <property type="match status" value="1"/>
</dbReference>
<sequence>MTDRQSTILKTLGITALALGGLAVANTLAARAAERRYPPEGRFVTVDGVRLHYTEAGEGPPVVLLHGNVSALGDSLASGLFDRLAKNHRVIAFDRPGMGHSDRPRDRAWTPEEQADLLAEAFAVLGIENAVVAGHSYATLVALALALDHPRTVKGLALIAGYYFPTKRVDAVMVAPVAAPVLGDLLRYTVTPPFSKAVMPAMLKTLFSPRPVPDHLTETFPVALTTRPSQLRANAEDGVTLAPGAERLQHRYADVTVPVAIFAGHEDRIVSQEEQSGRLHHVLPNSTLHWVPDCGHMVHYAAPDLVVRRIDELSAESPPLREAAHTAGRKS</sequence>
<dbReference type="Proteomes" id="UP000249605">
    <property type="component" value="Chromosome"/>
</dbReference>
<evidence type="ECO:0000313" key="3">
    <source>
        <dbReference type="Proteomes" id="UP000249605"/>
    </source>
</evidence>
<dbReference type="InterPro" id="IPR000073">
    <property type="entry name" value="AB_hydrolase_1"/>
</dbReference>
<keyword evidence="2" id="KW-0378">Hydrolase</keyword>
<dbReference type="OrthoDB" id="9815441at2"/>
<dbReference type="PANTHER" id="PTHR43689:SF8">
    <property type="entry name" value="ALPHA_BETA-HYDROLASES SUPERFAMILY PROTEIN"/>
    <property type="match status" value="1"/>
</dbReference>
<dbReference type="RefSeq" id="WP_111065917.1">
    <property type="nucleotide sequence ID" value="NZ_CP029829.1"/>
</dbReference>
<evidence type="ECO:0000259" key="1">
    <source>
        <dbReference type="Pfam" id="PF12697"/>
    </source>
</evidence>
<proteinExistence type="predicted"/>
<dbReference type="GO" id="GO:0016787">
    <property type="term" value="F:hydrolase activity"/>
    <property type="evidence" value="ECO:0007669"/>
    <property type="project" value="UniProtKB-KW"/>
</dbReference>
<accession>A0A2U9S1C5</accession>
<keyword evidence="3" id="KW-1185">Reference proteome</keyword>
<dbReference type="EMBL" id="CP029829">
    <property type="protein sequence ID" value="AWU93374.1"/>
    <property type="molecule type" value="Genomic_DNA"/>
</dbReference>
<dbReference type="Pfam" id="PF12697">
    <property type="entry name" value="Abhydrolase_6"/>
    <property type="match status" value="1"/>
</dbReference>
<feature type="domain" description="AB hydrolase-1" evidence="1">
    <location>
        <begin position="62"/>
        <end position="308"/>
    </location>
</feature>
<reference evidence="2 3" key="1">
    <citation type="journal article" date="2019" name="Int. J. Syst. Evol. Microbiol.">
        <title>Azospirillum ramasamyi sp. nov., a novel diazotrophic bacterium isolated from fermented bovine products.</title>
        <authorList>
            <person name="Anandham R."/>
            <person name="Heo J."/>
            <person name="Krishnamoorthy R."/>
            <person name="SenthilKumar M."/>
            <person name="Gopal N.O."/>
            <person name="Kim S.J."/>
            <person name="Kwon S.W."/>
        </authorList>
    </citation>
    <scope>NUCLEOTIDE SEQUENCE [LARGE SCALE GENOMIC DNA]</scope>
    <source>
        <strain evidence="2 3">M2T2B2</strain>
    </source>
</reference>
<dbReference type="SUPFAM" id="SSF53474">
    <property type="entry name" value="alpha/beta-Hydrolases"/>
    <property type="match status" value="1"/>
</dbReference>